<keyword evidence="3" id="KW-1003">Cell membrane</keyword>
<name>A0A643CAT4_BALPH</name>
<keyword evidence="7" id="KW-0472">Membrane</keyword>
<organism evidence="11 12">
    <name type="scientific">Balaenoptera physalus</name>
    <name type="common">Fin whale</name>
    <name type="synonym">Balaena physalus</name>
    <dbReference type="NCBI Taxonomy" id="9770"/>
    <lineage>
        <taxon>Eukaryota</taxon>
        <taxon>Metazoa</taxon>
        <taxon>Chordata</taxon>
        <taxon>Craniata</taxon>
        <taxon>Vertebrata</taxon>
        <taxon>Euteleostomi</taxon>
        <taxon>Mammalia</taxon>
        <taxon>Eutheria</taxon>
        <taxon>Laurasiatheria</taxon>
        <taxon>Artiodactyla</taxon>
        <taxon>Whippomorpha</taxon>
        <taxon>Cetacea</taxon>
        <taxon>Mysticeti</taxon>
        <taxon>Balaenopteridae</taxon>
        <taxon>Balaenoptera</taxon>
    </lineage>
</organism>
<proteinExistence type="predicted"/>
<keyword evidence="12" id="KW-1185">Reference proteome</keyword>
<dbReference type="GO" id="GO:0038023">
    <property type="term" value="F:signaling receptor activity"/>
    <property type="evidence" value="ECO:0007669"/>
    <property type="project" value="TreeGrafter"/>
</dbReference>
<keyword evidence="5" id="KW-0735">Signal-anchor</keyword>
<gene>
    <name evidence="11" type="ORF">E2I00_015349</name>
</gene>
<evidence type="ECO:0000313" key="12">
    <source>
        <dbReference type="Proteomes" id="UP000437017"/>
    </source>
</evidence>
<dbReference type="GO" id="GO:0045954">
    <property type="term" value="P:positive regulation of natural killer cell mediated cytotoxicity"/>
    <property type="evidence" value="ECO:0007669"/>
    <property type="project" value="InterPro"/>
</dbReference>
<dbReference type="GO" id="GO:0009897">
    <property type="term" value="C:external side of plasma membrane"/>
    <property type="evidence" value="ECO:0007669"/>
    <property type="project" value="TreeGrafter"/>
</dbReference>
<sequence length="145" mass="16423">MSESHNHASELVKHGASTRQQKRTCTSVTSKCGENCKSYIPFVFSHISIFSCLIHCCSYGDSFHCNGSDMQCHDHKLLSVTNNTNPFNNCDYFNSIIQQRSSNFFERLAMVEMQNGNCAVYGSSFKAYTENCLTPNTYICMQRIV</sequence>
<evidence type="ECO:0000256" key="9">
    <source>
        <dbReference type="ARBA" id="ARBA00023170"/>
    </source>
</evidence>
<dbReference type="EMBL" id="SGJD01002050">
    <property type="protein sequence ID" value="KAB0397078.1"/>
    <property type="molecule type" value="Genomic_DNA"/>
</dbReference>
<keyword evidence="6" id="KW-1133">Transmembrane helix</keyword>
<keyword evidence="9" id="KW-0675">Receptor</keyword>
<protein>
    <submittedName>
        <fullName evidence="11">Uncharacterized protein</fullName>
    </submittedName>
</protein>
<evidence type="ECO:0000256" key="2">
    <source>
        <dbReference type="ARBA" id="ARBA00004606"/>
    </source>
</evidence>
<comment type="subcellular location">
    <subcellularLocation>
        <location evidence="1">Cell membrane</location>
        <topology evidence="1">Single-pass membrane protein</topology>
    </subcellularLocation>
    <subcellularLocation>
        <location evidence="2">Membrane</location>
        <topology evidence="2">Single-pass type II membrane protein</topology>
    </subcellularLocation>
</comment>
<evidence type="ECO:0000256" key="5">
    <source>
        <dbReference type="ARBA" id="ARBA00022968"/>
    </source>
</evidence>
<keyword evidence="10" id="KW-0325">Glycoprotein</keyword>
<evidence type="ECO:0000256" key="8">
    <source>
        <dbReference type="ARBA" id="ARBA00023157"/>
    </source>
</evidence>
<dbReference type="OrthoDB" id="2142683at2759"/>
<dbReference type="AlphaFoldDB" id="A0A643CAT4"/>
<dbReference type="PANTHER" id="PTHR47494:SF1">
    <property type="entry name" value="NKG2-D TYPE II INTEGRAL MEMBRANE PROTEIN"/>
    <property type="match status" value="1"/>
</dbReference>
<evidence type="ECO:0000256" key="6">
    <source>
        <dbReference type="ARBA" id="ARBA00022989"/>
    </source>
</evidence>
<keyword evidence="8" id="KW-1015">Disulfide bond</keyword>
<dbReference type="PANTHER" id="PTHR47494">
    <property type="entry name" value="NKG2-D TYPE II INTEGRAL MEMBRANE PROTEIN"/>
    <property type="match status" value="1"/>
</dbReference>
<dbReference type="Proteomes" id="UP000437017">
    <property type="component" value="Unassembled WGS sequence"/>
</dbReference>
<evidence type="ECO:0000313" key="11">
    <source>
        <dbReference type="EMBL" id="KAB0397078.1"/>
    </source>
</evidence>
<reference evidence="11 12" key="1">
    <citation type="journal article" date="2019" name="PLoS ONE">
        <title>Genomic analyses reveal an absence of contemporary introgressive admixture between fin whales and blue whales, despite known hybrids.</title>
        <authorList>
            <person name="Westbury M.V."/>
            <person name="Petersen B."/>
            <person name="Lorenzen E.D."/>
        </authorList>
    </citation>
    <scope>NUCLEOTIDE SEQUENCE [LARGE SCALE GENOMIC DNA]</scope>
    <source>
        <strain evidence="11">FinWhale-01</strain>
    </source>
</reference>
<accession>A0A643CAT4</accession>
<evidence type="ECO:0000256" key="4">
    <source>
        <dbReference type="ARBA" id="ARBA00022692"/>
    </source>
</evidence>
<dbReference type="InterPro" id="IPR042169">
    <property type="entry name" value="NKG2D"/>
</dbReference>
<evidence type="ECO:0000256" key="10">
    <source>
        <dbReference type="ARBA" id="ARBA00023180"/>
    </source>
</evidence>
<evidence type="ECO:0000256" key="3">
    <source>
        <dbReference type="ARBA" id="ARBA00022475"/>
    </source>
</evidence>
<comment type="caution">
    <text evidence="11">The sequence shown here is derived from an EMBL/GenBank/DDBJ whole genome shotgun (WGS) entry which is preliminary data.</text>
</comment>
<keyword evidence="4" id="KW-0812">Transmembrane</keyword>
<evidence type="ECO:0000256" key="1">
    <source>
        <dbReference type="ARBA" id="ARBA00004162"/>
    </source>
</evidence>
<evidence type="ECO:0000256" key="7">
    <source>
        <dbReference type="ARBA" id="ARBA00023136"/>
    </source>
</evidence>